<evidence type="ECO:0000313" key="1">
    <source>
        <dbReference type="EMBL" id="MFH4985100.1"/>
    </source>
</evidence>
<proteinExistence type="predicted"/>
<evidence type="ECO:0000313" key="2">
    <source>
        <dbReference type="Proteomes" id="UP001608902"/>
    </source>
</evidence>
<organism evidence="1 2">
    <name type="scientific">Gnathostoma spinigerum</name>
    <dbReference type="NCBI Taxonomy" id="75299"/>
    <lineage>
        <taxon>Eukaryota</taxon>
        <taxon>Metazoa</taxon>
        <taxon>Ecdysozoa</taxon>
        <taxon>Nematoda</taxon>
        <taxon>Chromadorea</taxon>
        <taxon>Rhabditida</taxon>
        <taxon>Spirurina</taxon>
        <taxon>Gnathostomatomorpha</taxon>
        <taxon>Gnathostomatoidea</taxon>
        <taxon>Gnathostomatidae</taxon>
        <taxon>Gnathostoma</taxon>
    </lineage>
</organism>
<dbReference type="AlphaFoldDB" id="A0ABD6EYS0"/>
<keyword evidence="2" id="KW-1185">Reference proteome</keyword>
<dbReference type="Proteomes" id="UP001608902">
    <property type="component" value="Unassembled WGS sequence"/>
</dbReference>
<sequence>MIQALFCDGDESSSSSIQYFQVTITAGTTNGSGNEVKRYSIKQSANVIPRKHGIQSVSHMERRPNMVSDRSETLEARRCRTSQHVQLGCALKYYSSRFGFYW</sequence>
<accession>A0ABD6EYS0</accession>
<dbReference type="EMBL" id="JBGFUD010037279">
    <property type="protein sequence ID" value="MFH4985100.1"/>
    <property type="molecule type" value="Genomic_DNA"/>
</dbReference>
<gene>
    <name evidence="1" type="ORF">AB6A40_011809</name>
</gene>
<comment type="caution">
    <text evidence="1">The sequence shown here is derived from an EMBL/GenBank/DDBJ whole genome shotgun (WGS) entry which is preliminary data.</text>
</comment>
<protein>
    <submittedName>
        <fullName evidence="1">Uncharacterized protein</fullName>
    </submittedName>
</protein>
<reference evidence="1 2" key="1">
    <citation type="submission" date="2024-08" db="EMBL/GenBank/DDBJ databases">
        <title>Gnathostoma spinigerum genome.</title>
        <authorList>
            <person name="Gonzalez-Bertolin B."/>
            <person name="Monzon S."/>
            <person name="Zaballos A."/>
            <person name="Jimenez P."/>
            <person name="Dekumyoy P."/>
            <person name="Varona S."/>
            <person name="Cuesta I."/>
            <person name="Sumanam S."/>
            <person name="Adisakwattana P."/>
            <person name="Gasser R.B."/>
            <person name="Hernandez-Gonzalez A."/>
            <person name="Young N.D."/>
            <person name="Perteguer M.J."/>
        </authorList>
    </citation>
    <scope>NUCLEOTIDE SEQUENCE [LARGE SCALE GENOMIC DNA]</scope>
    <source>
        <strain evidence="1">AL3</strain>
        <tissue evidence="1">Liver</tissue>
    </source>
</reference>
<name>A0ABD6EYS0_9BILA</name>